<reference evidence="1" key="2">
    <citation type="journal article" date="2014" name="FEMS Microbiol. Lett.">
        <title>Mobile elements and mitochondrial genome expansion in the soil fungus and potato pathogen Rhizoctonia solani AG-3.</title>
        <authorList>
            <person name="Losada L."/>
            <person name="Pakala S.B."/>
            <person name="Fedorova N.D."/>
            <person name="Joardar V."/>
            <person name="Shabalina S.A."/>
            <person name="Hostetler J."/>
            <person name="Pakala S.M."/>
            <person name="Zafar N."/>
            <person name="Thomas E."/>
            <person name="Rodriguez-Carres M."/>
            <person name="Dean R."/>
            <person name="Vilgalys R."/>
            <person name="Nierman W.C."/>
            <person name="Cubeta M.A."/>
        </authorList>
    </citation>
    <scope>NUCLEOTIDE SEQUENCE</scope>
    <source>
        <strain evidence="1">AG3 Rhs1AP</strain>
    </source>
</reference>
<geneLocation type="mitochondrion" evidence="1"/>
<keyword evidence="1" id="KW-0496">Mitochondrion</keyword>
<sequence>MPFHFKWKGWIPKGSNLSIERLRDITSFFILQGKMKKCQIVFVKNICLPASVSPSLKWGTYRIRTVFYFITWNKKTFLNSKKSYSWKLLLAAS</sequence>
<dbReference type="GeneID" id="16029556"/>
<name>N0A713_9AGAM</name>
<dbReference type="AlphaFoldDB" id="N0A713"/>
<proteinExistence type="predicted"/>
<evidence type="ECO:0000313" key="1">
    <source>
        <dbReference type="EMBL" id="AGK45427.1"/>
    </source>
</evidence>
<accession>N0A713</accession>
<reference evidence="1" key="1">
    <citation type="submission" date="2012-12" db="EMBL/GenBank/DDBJ databases">
        <authorList>
            <person name="Pakala S."/>
            <person name="Fedorova N."/>
            <person name="Joardar V."/>
            <person name="Shabalina S."/>
            <person name="Hostetler J."/>
            <person name="Pakala S."/>
            <person name="Zafar N."/>
            <person name="Nierman W."/>
            <person name="Cubeta M."/>
        </authorList>
    </citation>
    <scope>NUCLEOTIDE SEQUENCE</scope>
    <source>
        <strain evidence="1">AG3 Rhs1AP</strain>
    </source>
</reference>
<gene>
    <name evidence="1" type="ORF">RSOL_m01130</name>
</gene>
<dbReference type="RefSeq" id="YP_008082049.1">
    <property type="nucleotide sequence ID" value="NC_021436.1"/>
</dbReference>
<protein>
    <submittedName>
        <fullName evidence="1">Uncharacterized protein</fullName>
    </submittedName>
</protein>
<dbReference type="EMBL" id="KC352446">
    <property type="protein sequence ID" value="AGK45427.1"/>
    <property type="molecule type" value="Genomic_DNA"/>
</dbReference>
<organism evidence="1">
    <name type="scientific">Rhizoctonia solani</name>
    <dbReference type="NCBI Taxonomy" id="456999"/>
    <lineage>
        <taxon>Eukaryota</taxon>
        <taxon>Fungi</taxon>
        <taxon>Dikarya</taxon>
        <taxon>Basidiomycota</taxon>
        <taxon>Agaricomycotina</taxon>
        <taxon>Agaricomycetes</taxon>
        <taxon>Cantharellales</taxon>
        <taxon>Ceratobasidiaceae</taxon>
        <taxon>Rhizoctonia</taxon>
    </lineage>
</organism>